<sequence length="62" mass="6936">MVGEFSVFIDGEKAGQKGFSENRNTYEETTPAPSAKPKTPPQLKASEKHDDLFNPDFDDLDF</sequence>
<name>X0ZLT2_9ZZZZ</name>
<evidence type="ECO:0000313" key="2">
    <source>
        <dbReference type="EMBL" id="GAG59027.1"/>
    </source>
</evidence>
<dbReference type="EMBL" id="BART01007514">
    <property type="protein sequence ID" value="GAG59027.1"/>
    <property type="molecule type" value="Genomic_DNA"/>
</dbReference>
<dbReference type="AlphaFoldDB" id="X0ZLT2"/>
<accession>X0ZLT2</accession>
<gene>
    <name evidence="2" type="ORF">S01H4_17086</name>
</gene>
<proteinExistence type="predicted"/>
<organism evidence="2">
    <name type="scientific">marine sediment metagenome</name>
    <dbReference type="NCBI Taxonomy" id="412755"/>
    <lineage>
        <taxon>unclassified sequences</taxon>
        <taxon>metagenomes</taxon>
        <taxon>ecological metagenomes</taxon>
    </lineage>
</organism>
<feature type="region of interest" description="Disordered" evidence="1">
    <location>
        <begin position="1"/>
        <end position="62"/>
    </location>
</feature>
<reference evidence="2" key="1">
    <citation type="journal article" date="2014" name="Front. Microbiol.">
        <title>High frequency of phylogenetically diverse reductive dehalogenase-homologous genes in deep subseafloor sedimentary metagenomes.</title>
        <authorList>
            <person name="Kawai M."/>
            <person name="Futagami T."/>
            <person name="Toyoda A."/>
            <person name="Takaki Y."/>
            <person name="Nishi S."/>
            <person name="Hori S."/>
            <person name="Arai W."/>
            <person name="Tsubouchi T."/>
            <person name="Morono Y."/>
            <person name="Uchiyama I."/>
            <person name="Ito T."/>
            <person name="Fujiyama A."/>
            <person name="Inagaki F."/>
            <person name="Takami H."/>
        </authorList>
    </citation>
    <scope>NUCLEOTIDE SEQUENCE</scope>
    <source>
        <strain evidence="2">Expedition CK06-06</strain>
    </source>
</reference>
<evidence type="ECO:0000256" key="1">
    <source>
        <dbReference type="SAM" id="MobiDB-lite"/>
    </source>
</evidence>
<comment type="caution">
    <text evidence="2">The sequence shown here is derived from an EMBL/GenBank/DDBJ whole genome shotgun (WGS) entry which is preliminary data.</text>
</comment>
<protein>
    <submittedName>
        <fullName evidence="2">Uncharacterized protein</fullName>
    </submittedName>
</protein>